<feature type="chain" id="PRO_5038859203" description="MoaF-like domain-containing protein" evidence="2">
    <location>
        <begin position="25"/>
        <end position="176"/>
    </location>
</feature>
<evidence type="ECO:0000259" key="3">
    <source>
        <dbReference type="Pfam" id="PF22036"/>
    </source>
</evidence>
<accession>A0A2A2D915</accession>
<feature type="signal peptide" evidence="2">
    <location>
        <begin position="1"/>
        <end position="24"/>
    </location>
</feature>
<organism evidence="4 5">
    <name type="scientific">Streptomyces albireticuli</name>
    <dbReference type="NCBI Taxonomy" id="1940"/>
    <lineage>
        <taxon>Bacteria</taxon>
        <taxon>Bacillati</taxon>
        <taxon>Actinomycetota</taxon>
        <taxon>Actinomycetes</taxon>
        <taxon>Kitasatosporales</taxon>
        <taxon>Streptomycetaceae</taxon>
        <taxon>Streptomyces</taxon>
    </lineage>
</organism>
<dbReference type="Proteomes" id="UP000218944">
    <property type="component" value="Unassembled WGS sequence"/>
</dbReference>
<feature type="domain" description="MoaF-like" evidence="3">
    <location>
        <begin position="70"/>
        <end position="153"/>
    </location>
</feature>
<evidence type="ECO:0000313" key="4">
    <source>
        <dbReference type="EMBL" id="PAU47869.1"/>
    </source>
</evidence>
<comment type="caution">
    <text evidence="4">The sequence shown here is derived from an EMBL/GenBank/DDBJ whole genome shotgun (WGS) entry which is preliminary data.</text>
</comment>
<reference evidence="4 5" key="1">
    <citation type="submission" date="2017-08" db="EMBL/GenBank/DDBJ databases">
        <title>Genome sequence of Streptomyces albireticuli NRRL B-1670.</title>
        <authorList>
            <person name="Graham D.E."/>
            <person name="Mahan K.M."/>
            <person name="Klingeman D.M."/>
            <person name="Hettich R.L."/>
            <person name="Parry R.J."/>
            <person name="Spain J.C."/>
        </authorList>
    </citation>
    <scope>NUCLEOTIDE SEQUENCE [LARGE SCALE GENOMIC DNA]</scope>
    <source>
        <strain evidence="4 5">NRRL B-1670</strain>
    </source>
</reference>
<evidence type="ECO:0000256" key="1">
    <source>
        <dbReference type="SAM" id="MobiDB-lite"/>
    </source>
</evidence>
<evidence type="ECO:0000313" key="5">
    <source>
        <dbReference type="Proteomes" id="UP000218944"/>
    </source>
</evidence>
<dbReference type="EMBL" id="NSJV01000319">
    <property type="protein sequence ID" value="PAU47869.1"/>
    <property type="molecule type" value="Genomic_DNA"/>
</dbReference>
<keyword evidence="2" id="KW-0732">Signal</keyword>
<dbReference type="RefSeq" id="WP_095581693.1">
    <property type="nucleotide sequence ID" value="NZ_JAJQQS010000010.1"/>
</dbReference>
<feature type="compositionally biased region" description="Polar residues" evidence="1">
    <location>
        <begin position="158"/>
        <end position="167"/>
    </location>
</feature>
<name>A0A2A2D915_9ACTN</name>
<protein>
    <recommendedName>
        <fullName evidence="3">MoaF-like domain-containing protein</fullName>
    </recommendedName>
</protein>
<dbReference type="InterPro" id="IPR053892">
    <property type="entry name" value="MoaF-like"/>
</dbReference>
<dbReference type="AlphaFoldDB" id="A0A2A2D915"/>
<feature type="region of interest" description="Disordered" evidence="1">
    <location>
        <begin position="26"/>
        <end position="45"/>
    </location>
</feature>
<proteinExistence type="predicted"/>
<sequence>MKFSRLAYTAVPLVLAASVTGATAVEARPPSRPNECRDRGPGYTDTTVPAVGQTWTADFGVDTPIGKGPFLTTITYRSATAATIKVIKGPGTLTGLTQQITYSTTRLRACQYAVAWHEPISGVYVTQVEDYARHRTFDTILNGTQFFHMTGKFYPGTPSASSASRTGSAKHKSAGR</sequence>
<feature type="region of interest" description="Disordered" evidence="1">
    <location>
        <begin position="157"/>
        <end position="176"/>
    </location>
</feature>
<gene>
    <name evidence="4" type="ORF">CK936_16295</name>
</gene>
<keyword evidence="5" id="KW-1185">Reference proteome</keyword>
<dbReference type="Pfam" id="PF22036">
    <property type="entry name" value="MoaF_like"/>
    <property type="match status" value="1"/>
</dbReference>
<evidence type="ECO:0000256" key="2">
    <source>
        <dbReference type="SAM" id="SignalP"/>
    </source>
</evidence>